<dbReference type="Proteomes" id="UP001190700">
    <property type="component" value="Unassembled WGS sequence"/>
</dbReference>
<dbReference type="AlphaFoldDB" id="A0AAE0F1P3"/>
<feature type="compositionally biased region" description="Basic and acidic residues" evidence="1">
    <location>
        <begin position="11"/>
        <end position="23"/>
    </location>
</feature>
<dbReference type="EMBL" id="LGRX02012462">
    <property type="protein sequence ID" value="KAK3267342.1"/>
    <property type="molecule type" value="Genomic_DNA"/>
</dbReference>
<dbReference type="GO" id="GO:0000127">
    <property type="term" value="C:transcription factor TFIIIC complex"/>
    <property type="evidence" value="ECO:0007669"/>
    <property type="project" value="TreeGrafter"/>
</dbReference>
<dbReference type="InterPro" id="IPR042771">
    <property type="entry name" value="GTF3C6-like"/>
</dbReference>
<reference evidence="3 5" key="1">
    <citation type="journal article" date="2015" name="Genome Biol. Evol.">
        <title>Comparative Genomics of a Bacterivorous Green Alga Reveals Evolutionary Causalities and Consequences of Phago-Mixotrophic Mode of Nutrition.</title>
        <authorList>
            <person name="Burns J.A."/>
            <person name="Paasch A."/>
            <person name="Narechania A."/>
            <person name="Kim E."/>
        </authorList>
    </citation>
    <scope>NUCLEOTIDE SEQUENCE [LARGE SCALE GENOMIC DNA]</scope>
    <source>
        <strain evidence="3">PLY_AMNH</strain>
    </source>
</reference>
<dbReference type="Pfam" id="PF10419">
    <property type="entry name" value="TFIIIC_sub6"/>
    <property type="match status" value="1"/>
</dbReference>
<keyword evidence="5" id="KW-1185">Reference proteome</keyword>
<name>A0AAE0F1P3_9CHLO</name>
<dbReference type="PANTHER" id="PTHR21860:SF2">
    <property type="entry name" value="GENERAL TRANSCRIPTION FACTOR 3C POLYPEPTIDE 6"/>
    <property type="match status" value="1"/>
</dbReference>
<dbReference type="PANTHER" id="PTHR21860">
    <property type="entry name" value="TRANSCRIPTION INITIATION FACTOR IIIC TFIIIC , POLYPEPTIDE 6-RELATED"/>
    <property type="match status" value="1"/>
</dbReference>
<dbReference type="Gene3D" id="2.60.40.4370">
    <property type="match status" value="1"/>
</dbReference>
<proteinExistence type="predicted"/>
<dbReference type="InterPro" id="IPR019481">
    <property type="entry name" value="TFIIIC_triple_barrel"/>
</dbReference>
<organism evidence="3 5">
    <name type="scientific">Cymbomonas tetramitiformis</name>
    <dbReference type="NCBI Taxonomy" id="36881"/>
    <lineage>
        <taxon>Eukaryota</taxon>
        <taxon>Viridiplantae</taxon>
        <taxon>Chlorophyta</taxon>
        <taxon>Pyramimonadophyceae</taxon>
        <taxon>Pyramimonadales</taxon>
        <taxon>Pyramimonadaceae</taxon>
        <taxon>Cymbomonas</taxon>
    </lineage>
</organism>
<reference evidence="3" key="2">
    <citation type="submission" date="2023-06" db="EMBL/GenBank/DDBJ databases">
        <title>Long-read-based genome assembly of the green algal bacterivore Cymbomonas tetramitiformis.</title>
        <authorList>
            <person name="Gyaltshen Y."/>
            <person name="Rozenberg A."/>
            <person name="Paasch A."/>
            <person name="Burns J.A."/>
            <person name="Warring S."/>
            <person name="Larson R."/>
            <person name="Maurer-Alcala X."/>
            <person name="Dacks J."/>
            <person name="Kim E."/>
        </authorList>
    </citation>
    <scope>NUCLEOTIDE SEQUENCE</scope>
    <source>
        <strain evidence="3">PLY_AMNH</strain>
    </source>
</reference>
<feature type="region of interest" description="Disordered" evidence="1">
    <location>
        <begin position="1"/>
        <end position="51"/>
    </location>
</feature>
<dbReference type="EMBL" id="LGRX02029221">
    <property type="protein sequence ID" value="KAK3247090.1"/>
    <property type="molecule type" value="Genomic_DNA"/>
</dbReference>
<evidence type="ECO:0000313" key="5">
    <source>
        <dbReference type="Proteomes" id="UP001190700"/>
    </source>
</evidence>
<evidence type="ECO:0000313" key="4">
    <source>
        <dbReference type="EMBL" id="KAK3267342.1"/>
    </source>
</evidence>
<evidence type="ECO:0000259" key="2">
    <source>
        <dbReference type="Pfam" id="PF10419"/>
    </source>
</evidence>
<feature type="domain" description="Transcription factor TFIIIC triple barrel" evidence="2">
    <location>
        <begin position="53"/>
        <end position="142"/>
    </location>
</feature>
<evidence type="ECO:0000313" key="3">
    <source>
        <dbReference type="EMBL" id="KAK3247090.1"/>
    </source>
</evidence>
<dbReference type="GO" id="GO:0006383">
    <property type="term" value="P:transcription by RNA polymerase III"/>
    <property type="evidence" value="ECO:0007669"/>
    <property type="project" value="InterPro"/>
</dbReference>
<protein>
    <recommendedName>
        <fullName evidence="2">Transcription factor TFIIIC triple barrel domain-containing protein</fullName>
    </recommendedName>
</protein>
<accession>A0AAE0F1P3</accession>
<sequence length="158" mass="17135">MATQRSSPDIAHIETRKEARVEGDQFIARPDAGQASQAGLEDSCAARDLEQDDSESEYVLLDLGPAAFDVEDGSTFHLSGLDTGKPVLRLNGTTMMVGEYQDTVGSTVLFNEEEVPSNQGGVKRKVQYIGTSEKVLKFRRVRGVEGDSNKVAEVPSKT</sequence>
<gene>
    <name evidence="4" type="ORF">CYMTET_24090</name>
    <name evidence="3" type="ORF">CYMTET_43402</name>
</gene>
<evidence type="ECO:0000256" key="1">
    <source>
        <dbReference type="SAM" id="MobiDB-lite"/>
    </source>
</evidence>
<comment type="caution">
    <text evidence="3">The sequence shown here is derived from an EMBL/GenBank/DDBJ whole genome shotgun (WGS) entry which is preliminary data.</text>
</comment>